<feature type="non-terminal residue" evidence="1">
    <location>
        <position position="1"/>
    </location>
</feature>
<proteinExistence type="predicted"/>
<name>A0A8S3CXR5_9BILA</name>
<reference evidence="1" key="1">
    <citation type="submission" date="2021-02" db="EMBL/GenBank/DDBJ databases">
        <authorList>
            <person name="Nowell W R."/>
        </authorList>
    </citation>
    <scope>NUCLEOTIDE SEQUENCE</scope>
</reference>
<dbReference type="EMBL" id="CAJOBJ010184234">
    <property type="protein sequence ID" value="CAF4929669.1"/>
    <property type="molecule type" value="Genomic_DNA"/>
</dbReference>
<dbReference type="Proteomes" id="UP000681720">
    <property type="component" value="Unassembled WGS sequence"/>
</dbReference>
<comment type="caution">
    <text evidence="1">The sequence shown here is derived from an EMBL/GenBank/DDBJ whole genome shotgun (WGS) entry which is preliminary data.</text>
</comment>
<gene>
    <name evidence="1" type="ORF">GIL414_LOCUS53240</name>
</gene>
<sequence>CGPQMQGTANILLQQQPQQIQIIQSPQTATAQYLQISSASTQVIQAVERPIGQNIGGKKN</sequence>
<accession>A0A8S3CXR5</accession>
<evidence type="ECO:0000313" key="1">
    <source>
        <dbReference type="EMBL" id="CAF4929669.1"/>
    </source>
</evidence>
<protein>
    <submittedName>
        <fullName evidence="1">Uncharacterized protein</fullName>
    </submittedName>
</protein>
<dbReference type="AlphaFoldDB" id="A0A8S3CXR5"/>
<evidence type="ECO:0000313" key="2">
    <source>
        <dbReference type="Proteomes" id="UP000681720"/>
    </source>
</evidence>
<organism evidence="1 2">
    <name type="scientific">Rotaria magnacalcarata</name>
    <dbReference type="NCBI Taxonomy" id="392030"/>
    <lineage>
        <taxon>Eukaryota</taxon>
        <taxon>Metazoa</taxon>
        <taxon>Spiralia</taxon>
        <taxon>Gnathifera</taxon>
        <taxon>Rotifera</taxon>
        <taxon>Eurotatoria</taxon>
        <taxon>Bdelloidea</taxon>
        <taxon>Philodinida</taxon>
        <taxon>Philodinidae</taxon>
        <taxon>Rotaria</taxon>
    </lineage>
</organism>